<dbReference type="InterPro" id="IPR013486">
    <property type="entry name" value="SpoIID/LytB"/>
</dbReference>
<dbReference type="NCBIfam" id="TIGR02669">
    <property type="entry name" value="SpoIID_LytB"/>
    <property type="match status" value="1"/>
</dbReference>
<comment type="caution">
    <text evidence="3">The sequence shown here is derived from an EMBL/GenBank/DDBJ whole genome shotgun (WGS) entry which is preliminary data.</text>
</comment>
<evidence type="ECO:0000313" key="4">
    <source>
        <dbReference type="Proteomes" id="UP000037267"/>
    </source>
</evidence>
<dbReference type="STRING" id="1503.CLPU_2c01570"/>
<dbReference type="GO" id="GO:0030288">
    <property type="term" value="C:outer membrane-bounded periplasmic space"/>
    <property type="evidence" value="ECO:0007669"/>
    <property type="project" value="TreeGrafter"/>
</dbReference>
<sequence length="341" mass="38548">MKKIGIYIFFIIFITVFMPMILVQGYKIAKNDTNINEKEKGKNKNRSFIAKDIDFKDTTKIKVYNEKTKKVEEIGLEEYVVGVVSSEMPAAFHEEALKAQAVAARTYAISRVEKFKNGHPDHPQAPLCTGVHCQAWMSKEELKQVHGDKWMEEYWGKLQAAVNDTKGELITYNGQLISEPLFHSTSGGKTEASEEVFAAAHPYLKSVTSPYEEEAPKFKSVITMTFEEFIKKIKGKYPKVNITKENVTEKIKVSEKTSTGRIKKLVIDGNTIDGTVFRNLFGLNSTNFKINLSKDNIKIQTLGYGHGVGMSQWGANGMGKNGKNYKEILKHYYTGVDIKKY</sequence>
<dbReference type="PANTHER" id="PTHR30032">
    <property type="entry name" value="N-ACETYLMURAMOYL-L-ALANINE AMIDASE-RELATED"/>
    <property type="match status" value="1"/>
</dbReference>
<dbReference type="InterPro" id="IPR051922">
    <property type="entry name" value="Bact_Sporulation_Assoc"/>
</dbReference>
<name>A0A0L0WE56_GOTPU</name>
<dbReference type="PATRIC" id="fig|1503.3.peg.1652"/>
<proteinExistence type="predicted"/>
<protein>
    <submittedName>
        <fullName evidence="3">Stage II sporulation protein D</fullName>
    </submittedName>
</protein>
<feature type="transmembrane region" description="Helical" evidence="1">
    <location>
        <begin position="7"/>
        <end position="26"/>
    </location>
</feature>
<keyword evidence="4" id="KW-1185">Reference proteome</keyword>
<dbReference type="NCBIfam" id="TIGR02870">
    <property type="entry name" value="spore_II_D"/>
    <property type="match status" value="1"/>
</dbReference>
<dbReference type="Pfam" id="PF08486">
    <property type="entry name" value="SpoIID"/>
    <property type="match status" value="1"/>
</dbReference>
<gene>
    <name evidence="3" type="primary">spoIID</name>
    <name evidence="3" type="ORF">CLPU_2c01570</name>
</gene>
<dbReference type="Proteomes" id="UP000037267">
    <property type="component" value="Unassembled WGS sequence"/>
</dbReference>
<reference evidence="4" key="1">
    <citation type="submission" date="2015-07" db="EMBL/GenBank/DDBJ databases">
        <title>Draft genome sequence of the purine-degrading Gottschalkia purinilyticum DSM 1384 (formerly Clostridium purinilyticum).</title>
        <authorList>
            <person name="Poehlein A."/>
            <person name="Schiel-Bengelsdorf B."/>
            <person name="Bengelsdorf F.R."/>
            <person name="Daniel R."/>
            <person name="Duerre P."/>
        </authorList>
    </citation>
    <scope>NUCLEOTIDE SEQUENCE [LARGE SCALE GENOMIC DNA]</scope>
    <source>
        <strain evidence="4">DSM 1384</strain>
    </source>
</reference>
<accession>A0A0L0WE56</accession>
<dbReference type="InterPro" id="IPR014225">
    <property type="entry name" value="Spore_II_D_firmicutes"/>
</dbReference>
<evidence type="ECO:0000259" key="2">
    <source>
        <dbReference type="Pfam" id="PF08486"/>
    </source>
</evidence>
<keyword evidence="1" id="KW-0472">Membrane</keyword>
<dbReference type="EMBL" id="LGSS01000002">
    <property type="protein sequence ID" value="KNF09705.1"/>
    <property type="molecule type" value="Genomic_DNA"/>
</dbReference>
<dbReference type="RefSeq" id="WP_050354091.1">
    <property type="nucleotide sequence ID" value="NZ_LGSS01000002.1"/>
</dbReference>
<keyword evidence="1" id="KW-0812">Transmembrane</keyword>
<dbReference type="OrthoDB" id="9794671at2"/>
<feature type="domain" description="Sporulation stage II protein D amidase enhancer LytB N-terminal" evidence="2">
    <location>
        <begin position="64"/>
        <end position="172"/>
    </location>
</feature>
<evidence type="ECO:0000313" key="3">
    <source>
        <dbReference type="EMBL" id="KNF09705.1"/>
    </source>
</evidence>
<dbReference type="AlphaFoldDB" id="A0A0L0WE56"/>
<dbReference type="PANTHER" id="PTHR30032:SF4">
    <property type="entry name" value="AMIDASE ENHANCER"/>
    <property type="match status" value="1"/>
</dbReference>
<organism evidence="3 4">
    <name type="scientific">Gottschalkia purinilytica</name>
    <name type="common">Clostridium purinilyticum</name>
    <dbReference type="NCBI Taxonomy" id="1503"/>
    <lineage>
        <taxon>Bacteria</taxon>
        <taxon>Bacillati</taxon>
        <taxon>Bacillota</taxon>
        <taxon>Tissierellia</taxon>
        <taxon>Tissierellales</taxon>
        <taxon>Gottschalkiaceae</taxon>
        <taxon>Gottschalkia</taxon>
    </lineage>
</organism>
<dbReference type="GO" id="GO:0030435">
    <property type="term" value="P:sporulation resulting in formation of a cellular spore"/>
    <property type="evidence" value="ECO:0007669"/>
    <property type="project" value="InterPro"/>
</dbReference>
<keyword evidence="1" id="KW-1133">Transmembrane helix</keyword>
<dbReference type="InterPro" id="IPR013693">
    <property type="entry name" value="SpoIID/LytB_N"/>
</dbReference>
<evidence type="ECO:0000256" key="1">
    <source>
        <dbReference type="SAM" id="Phobius"/>
    </source>
</evidence>